<dbReference type="RefSeq" id="WP_091617269.1">
    <property type="nucleotide sequence ID" value="NZ_FOEF01000005.1"/>
</dbReference>
<gene>
    <name evidence="1" type="ORF">SAMN04489732_105174</name>
</gene>
<evidence type="ECO:0000313" key="1">
    <source>
        <dbReference type="EMBL" id="SEP26813.1"/>
    </source>
</evidence>
<accession>A0A1H8WH31</accession>
<dbReference type="STRING" id="394193.SAMN04489732_105174"/>
<dbReference type="AlphaFoldDB" id="A0A1H8WH31"/>
<dbReference type="OrthoDB" id="3629297at2"/>
<protein>
    <submittedName>
        <fullName evidence="1">Uncharacterized protein</fullName>
    </submittedName>
</protein>
<keyword evidence="2" id="KW-1185">Reference proteome</keyword>
<reference evidence="1 2" key="1">
    <citation type="submission" date="2016-10" db="EMBL/GenBank/DDBJ databases">
        <authorList>
            <person name="de Groot N.N."/>
        </authorList>
    </citation>
    <scope>NUCLEOTIDE SEQUENCE [LARGE SCALE GENOMIC DNA]</scope>
    <source>
        <strain evidence="1 2">DSM 44993</strain>
    </source>
</reference>
<dbReference type="Proteomes" id="UP000198582">
    <property type="component" value="Unassembled WGS sequence"/>
</dbReference>
<evidence type="ECO:0000313" key="2">
    <source>
        <dbReference type="Proteomes" id="UP000198582"/>
    </source>
</evidence>
<proteinExistence type="predicted"/>
<dbReference type="EMBL" id="FOEF01000005">
    <property type="protein sequence ID" value="SEP26813.1"/>
    <property type="molecule type" value="Genomic_DNA"/>
</dbReference>
<sequence>MTDETSTRALWDSLPEDLRTEVDRLVTAHQPASVIKLLRKAGLTPSPGIAESRDLADLRARELNVGPRFG</sequence>
<organism evidence="1 2">
    <name type="scientific">Amycolatopsis saalfeldensis</name>
    <dbReference type="NCBI Taxonomy" id="394193"/>
    <lineage>
        <taxon>Bacteria</taxon>
        <taxon>Bacillati</taxon>
        <taxon>Actinomycetota</taxon>
        <taxon>Actinomycetes</taxon>
        <taxon>Pseudonocardiales</taxon>
        <taxon>Pseudonocardiaceae</taxon>
        <taxon>Amycolatopsis</taxon>
    </lineage>
</organism>
<name>A0A1H8WH31_9PSEU</name>